<accession>A0A915YK75</accession>
<organism evidence="1 2">
    <name type="scientific">Aureispira anguillae</name>
    <dbReference type="NCBI Taxonomy" id="2864201"/>
    <lineage>
        <taxon>Bacteria</taxon>
        <taxon>Pseudomonadati</taxon>
        <taxon>Bacteroidota</taxon>
        <taxon>Saprospiria</taxon>
        <taxon>Saprospirales</taxon>
        <taxon>Saprospiraceae</taxon>
        <taxon>Aureispira</taxon>
    </lineage>
</organism>
<evidence type="ECO:0000313" key="1">
    <source>
        <dbReference type="EMBL" id="BDS14524.1"/>
    </source>
</evidence>
<protein>
    <submittedName>
        <fullName evidence="1">Uncharacterized protein</fullName>
    </submittedName>
</protein>
<sequence length="391" mass="45678">MPVNESAINTIKDKSKYQISWFMLNKKQILLGCFSIILSFLCSTTLAQITDSTAAIYPPINENLFVNTKWKYTYTTHAESNTIIHKADEAYAYYLFFRYDYGYQTYLNGTLSGGLWQLNKEQNEVKYNFRRVEWWRIASFSEEALILEFTMNKKSSYRYHFIRVADADAPFERSPNDLPDINVNFAEDALTKETDSYTNFLAQRGIKYKPKVWQRRKAKRARREKRRIARLEKTKKGRAQLAKEEPKELMQIELVGGGFYGGVDPVYRNMILIKTDGRIIKEYQSELQGLQVSKHNISRENLEKLVAYIEEKNFFEFDQIYTCDNQDCIKRLSNKPRPIALRIAITKGVRRKIITIPIWDGRGKANSFINYPKELDAIVQAIENIANVPPQ</sequence>
<dbReference type="Proteomes" id="UP001060919">
    <property type="component" value="Chromosome"/>
</dbReference>
<dbReference type="EMBL" id="AP026867">
    <property type="protein sequence ID" value="BDS14524.1"/>
    <property type="molecule type" value="Genomic_DNA"/>
</dbReference>
<dbReference type="KEGG" id="aup:AsAng_0053040"/>
<keyword evidence="2" id="KW-1185">Reference proteome</keyword>
<proteinExistence type="predicted"/>
<evidence type="ECO:0000313" key="2">
    <source>
        <dbReference type="Proteomes" id="UP001060919"/>
    </source>
</evidence>
<dbReference type="AlphaFoldDB" id="A0A915YK75"/>
<gene>
    <name evidence="1" type="ORF">AsAng_0053040</name>
</gene>
<name>A0A915YK75_9BACT</name>
<reference evidence="1" key="1">
    <citation type="submission" date="2022-09" db="EMBL/GenBank/DDBJ databases">
        <title>Aureispira anguillicida sp. nov., isolated from Leptocephalus of Japanese eel Anguilla japonica.</title>
        <authorList>
            <person name="Yuasa K."/>
            <person name="Mekata T."/>
            <person name="Ikunari K."/>
        </authorList>
    </citation>
    <scope>NUCLEOTIDE SEQUENCE</scope>
    <source>
        <strain evidence="1">EL160426</strain>
    </source>
</reference>